<proteinExistence type="inferred from homology"/>
<evidence type="ECO:0000256" key="4">
    <source>
        <dbReference type="ARBA" id="ARBA00022679"/>
    </source>
</evidence>
<evidence type="ECO:0000256" key="1">
    <source>
        <dbReference type="ARBA" id="ARBA00022602"/>
    </source>
</evidence>
<comment type="similarity">
    <text evidence="6 7">Belongs to the UbiX/PAD1 family.</text>
</comment>
<keyword evidence="3 7" id="KW-0288">FMN</keyword>
<keyword evidence="10" id="KW-1185">Reference proteome</keyword>
<dbReference type="NCBIfam" id="TIGR00421">
    <property type="entry name" value="ubiX_pad"/>
    <property type="match status" value="1"/>
</dbReference>
<comment type="caution">
    <text evidence="7">Lacks conserved residue(s) required for the propagation of feature annotation.</text>
</comment>
<dbReference type="NCBIfam" id="NF004685">
    <property type="entry name" value="PRK06029.1"/>
    <property type="match status" value="1"/>
</dbReference>
<dbReference type="AlphaFoldDB" id="A0A939C1C3"/>
<dbReference type="EMBL" id="JAERWK010000008">
    <property type="protein sequence ID" value="MBM9467004.1"/>
    <property type="molecule type" value="Genomic_DNA"/>
</dbReference>
<keyword evidence="2 7" id="KW-0285">Flavoprotein</keyword>
<dbReference type="GO" id="GO:0106141">
    <property type="term" value="F:flavin prenyltransferase activity"/>
    <property type="evidence" value="ECO:0007669"/>
    <property type="project" value="UniProtKB-EC"/>
</dbReference>
<evidence type="ECO:0000256" key="2">
    <source>
        <dbReference type="ARBA" id="ARBA00022630"/>
    </source>
</evidence>
<feature type="binding site" evidence="7">
    <location>
        <position position="129"/>
    </location>
    <ligand>
        <name>FMN</name>
        <dbReference type="ChEBI" id="CHEBI:58210"/>
    </ligand>
</feature>
<dbReference type="RefSeq" id="WP_205259934.1">
    <property type="nucleotide sequence ID" value="NZ_JAERWK010000008.1"/>
</dbReference>
<feature type="binding site" evidence="7">
    <location>
        <begin position="16"/>
        <end position="18"/>
    </location>
    <ligand>
        <name>FMN</name>
        <dbReference type="ChEBI" id="CHEBI:58210"/>
    </ligand>
</feature>
<feature type="domain" description="Flavoprotein" evidence="8">
    <location>
        <begin position="9"/>
        <end position="179"/>
    </location>
</feature>
<dbReference type="Pfam" id="PF02441">
    <property type="entry name" value="Flavoprotein"/>
    <property type="match status" value="1"/>
</dbReference>
<dbReference type="Gene3D" id="3.40.50.1950">
    <property type="entry name" value="Flavin prenyltransferase-like"/>
    <property type="match status" value="1"/>
</dbReference>
<protein>
    <recommendedName>
        <fullName evidence="7">Flavin prenyltransferase UbiX</fullName>
        <ecNumber evidence="7">2.5.1.129</ecNumber>
    </recommendedName>
</protein>
<sequence>MTGTPALPRLIVGISGASGAVYGIRLLEVLRRYGLAESHLLVSRSGRATITMETDRTVTEVAALADVRYDNADMTAAIASGSFRVAGMVLAPCSIKTLSGIANSYDDTLMVRAADVCLKERRPVVALLRETPLHRGHLRIMSEAAEAGVIIMPPVPAFYTRPQTLDDIIDHTVARTLDHFGLDLPGIPRWGEPAPDAAQNGAARS</sequence>
<dbReference type="FunFam" id="3.40.50.1950:FF:000001">
    <property type="entry name" value="Flavin prenyltransferase UbiX"/>
    <property type="match status" value="1"/>
</dbReference>
<evidence type="ECO:0000256" key="7">
    <source>
        <dbReference type="HAMAP-Rule" id="MF_01984"/>
    </source>
</evidence>
<keyword evidence="1 7" id="KW-0637">Prenyltransferase</keyword>
<dbReference type="Proteomes" id="UP000663792">
    <property type="component" value="Unassembled WGS sequence"/>
</dbReference>
<dbReference type="PANTHER" id="PTHR43374">
    <property type="entry name" value="FLAVIN PRENYLTRANSFERASE"/>
    <property type="match status" value="1"/>
</dbReference>
<evidence type="ECO:0000256" key="3">
    <source>
        <dbReference type="ARBA" id="ARBA00022643"/>
    </source>
</evidence>
<dbReference type="GO" id="GO:0016831">
    <property type="term" value="F:carboxy-lyase activity"/>
    <property type="evidence" value="ECO:0007669"/>
    <property type="project" value="TreeGrafter"/>
</dbReference>
<evidence type="ECO:0000256" key="6">
    <source>
        <dbReference type="ARBA" id="ARBA00060793"/>
    </source>
</evidence>
<feature type="binding site" evidence="7">
    <location>
        <begin position="94"/>
        <end position="97"/>
    </location>
    <ligand>
        <name>FMN</name>
        <dbReference type="ChEBI" id="CHEBI:58210"/>
    </ligand>
</feature>
<name>A0A939C1C3_9ACTN</name>
<comment type="function">
    <text evidence="7">Flavin prenyltransferase that catalyzes the synthesis of the prenylated FMN cofactor (prenyl-FMN) for 4-hydroxy-3-polyprenylbenzoic acid decarboxylase UbiD. The prenyltransferase is metal-independent and links a dimethylallyl moiety from dimethylallyl monophosphate (DMAP) to the flavin N5 and C6 atoms of FMN.</text>
</comment>
<comment type="catalytic activity">
    <reaction evidence="5 7">
        <text>dimethylallyl phosphate + FMNH2 = prenylated FMNH2 + phosphate</text>
        <dbReference type="Rhea" id="RHEA:37743"/>
        <dbReference type="ChEBI" id="CHEBI:43474"/>
        <dbReference type="ChEBI" id="CHEBI:57618"/>
        <dbReference type="ChEBI" id="CHEBI:87467"/>
        <dbReference type="ChEBI" id="CHEBI:88052"/>
        <dbReference type="EC" id="2.5.1.129"/>
    </reaction>
</comment>
<comment type="caution">
    <text evidence="9">The sequence shown here is derived from an EMBL/GenBank/DDBJ whole genome shotgun (WGS) entry which is preliminary data.</text>
</comment>
<dbReference type="EC" id="2.5.1.129" evidence="7"/>
<evidence type="ECO:0000259" key="8">
    <source>
        <dbReference type="Pfam" id="PF02441"/>
    </source>
</evidence>
<evidence type="ECO:0000313" key="9">
    <source>
        <dbReference type="EMBL" id="MBM9467004.1"/>
    </source>
</evidence>
<dbReference type="SUPFAM" id="SSF52507">
    <property type="entry name" value="Homo-oligomeric flavin-containing Cys decarboxylases, HFCD"/>
    <property type="match status" value="1"/>
</dbReference>
<dbReference type="HAMAP" id="MF_01984">
    <property type="entry name" value="ubiX_pad"/>
    <property type="match status" value="1"/>
</dbReference>
<evidence type="ECO:0000256" key="5">
    <source>
        <dbReference type="ARBA" id="ARBA00050612"/>
    </source>
</evidence>
<accession>A0A939C1C3</accession>
<dbReference type="InterPro" id="IPR003382">
    <property type="entry name" value="Flavoprotein"/>
</dbReference>
<gene>
    <name evidence="7" type="primary">ubiX</name>
    <name evidence="9" type="ORF">JL106_06865</name>
</gene>
<dbReference type="PANTHER" id="PTHR43374:SF1">
    <property type="entry name" value="FLAVIN PRENYLTRANSFERASE PAD1, MITOCHONDRIAL"/>
    <property type="match status" value="1"/>
</dbReference>
<reference evidence="9" key="1">
    <citation type="submission" date="2021-01" db="EMBL/GenBank/DDBJ databases">
        <title>YIM 132084 draft genome.</title>
        <authorList>
            <person name="An D."/>
        </authorList>
    </citation>
    <scope>NUCLEOTIDE SEQUENCE</scope>
    <source>
        <strain evidence="9">YIM 132084</strain>
    </source>
</reference>
<keyword evidence="4 7" id="KW-0808">Transferase</keyword>
<feature type="binding site" evidence="7">
    <location>
        <position position="159"/>
    </location>
    <ligand>
        <name>dimethylallyl phosphate</name>
        <dbReference type="ChEBI" id="CHEBI:88052"/>
    </ligand>
</feature>
<evidence type="ECO:0000313" key="10">
    <source>
        <dbReference type="Proteomes" id="UP000663792"/>
    </source>
</evidence>
<feature type="binding site" evidence="7">
    <location>
        <position position="175"/>
    </location>
    <ligand>
        <name>dimethylallyl phosphate</name>
        <dbReference type="ChEBI" id="CHEBI:88052"/>
    </ligand>
</feature>
<dbReference type="InterPro" id="IPR004507">
    <property type="entry name" value="UbiX-like"/>
</dbReference>
<feature type="binding site" evidence="7">
    <location>
        <position position="43"/>
    </location>
    <ligand>
        <name>FMN</name>
        <dbReference type="ChEBI" id="CHEBI:58210"/>
    </ligand>
</feature>
<organism evidence="9 10">
    <name type="scientific">Nakamurella leprariae</name>
    <dbReference type="NCBI Taxonomy" id="2803911"/>
    <lineage>
        <taxon>Bacteria</taxon>
        <taxon>Bacillati</taxon>
        <taxon>Actinomycetota</taxon>
        <taxon>Actinomycetes</taxon>
        <taxon>Nakamurellales</taxon>
        <taxon>Nakamurellaceae</taxon>
        <taxon>Nakamurella</taxon>
    </lineage>
</organism>
<dbReference type="InterPro" id="IPR036551">
    <property type="entry name" value="Flavin_trans-like"/>
</dbReference>